<dbReference type="Gene3D" id="3.40.50.1820">
    <property type="entry name" value="alpha/beta hydrolase"/>
    <property type="match status" value="1"/>
</dbReference>
<dbReference type="InterPro" id="IPR046879">
    <property type="entry name" value="KANL3/Tex30_Abhydrolase"/>
</dbReference>
<name>A0A937FW53_9BACT</name>
<dbReference type="InterPro" id="IPR026555">
    <property type="entry name" value="NSL3/Tex30"/>
</dbReference>
<protein>
    <submittedName>
        <fullName evidence="2">Dienelactone hydrolase family protein</fullName>
    </submittedName>
</protein>
<gene>
    <name evidence="2" type="ORF">JMN32_04640</name>
</gene>
<comment type="caution">
    <text evidence="2">The sequence shown here is derived from an EMBL/GenBank/DDBJ whole genome shotgun (WGS) entry which is preliminary data.</text>
</comment>
<evidence type="ECO:0000313" key="3">
    <source>
        <dbReference type="Proteomes" id="UP000614216"/>
    </source>
</evidence>
<keyword evidence="2" id="KW-0378">Hydrolase</keyword>
<dbReference type="AlphaFoldDB" id="A0A937FW53"/>
<reference evidence="2" key="1">
    <citation type="submission" date="2021-01" db="EMBL/GenBank/DDBJ databases">
        <title>Fulvivirga kasyanovii gen. nov., sp nov., a novel member of the phylum Bacteroidetes isolated from seawater in a mussel farm.</title>
        <authorList>
            <person name="Zhao L.-H."/>
            <person name="Wang Z.-J."/>
        </authorList>
    </citation>
    <scope>NUCLEOTIDE SEQUENCE</scope>
    <source>
        <strain evidence="2">29W222</strain>
    </source>
</reference>
<evidence type="ECO:0000313" key="2">
    <source>
        <dbReference type="EMBL" id="MBL6445583.1"/>
    </source>
</evidence>
<keyword evidence="3" id="KW-1185">Reference proteome</keyword>
<accession>A0A937FW53</accession>
<dbReference type="PANTHER" id="PTHR13136">
    <property type="entry name" value="TESTIS DEVELOPMENT PROTEIN PRTD"/>
    <property type="match status" value="1"/>
</dbReference>
<dbReference type="PANTHER" id="PTHR13136:SF11">
    <property type="entry name" value="TESTIS-EXPRESSED PROTEIN 30"/>
    <property type="match status" value="1"/>
</dbReference>
<dbReference type="SUPFAM" id="SSF53474">
    <property type="entry name" value="alpha/beta-Hydrolases"/>
    <property type="match status" value="1"/>
</dbReference>
<dbReference type="Proteomes" id="UP000614216">
    <property type="component" value="Unassembled WGS sequence"/>
</dbReference>
<dbReference type="GO" id="GO:0016787">
    <property type="term" value="F:hydrolase activity"/>
    <property type="evidence" value="ECO:0007669"/>
    <property type="project" value="UniProtKB-KW"/>
</dbReference>
<dbReference type="EMBL" id="JAEUGD010000016">
    <property type="protein sequence ID" value="MBL6445583.1"/>
    <property type="molecule type" value="Genomic_DNA"/>
</dbReference>
<organism evidence="2 3">
    <name type="scientific">Fulvivirga marina</name>
    <dbReference type="NCBI Taxonomy" id="2494733"/>
    <lineage>
        <taxon>Bacteria</taxon>
        <taxon>Pseudomonadati</taxon>
        <taxon>Bacteroidota</taxon>
        <taxon>Cytophagia</taxon>
        <taxon>Cytophagales</taxon>
        <taxon>Fulvivirgaceae</taxon>
        <taxon>Fulvivirga</taxon>
    </lineage>
</organism>
<sequence>MTENKLKVSGKIGQVTFELLPSHSPKAVIVLSHGAGAGMYHSFMTSLAQQLAEVGLTTLRFNFPYMENGKKRPDNPQIAQKTIAAAIQKAQQLFPELPILGAGKSFGGRMTSLYAAYNTHNLSGLVFFGFPLHPPGKPSVDRADHLSKISCPMLFLQGTRDKLAIPELMQEVTAPLPKATLINLEGADHSFHMLKRSGITDEEIIKQLATHTMKWAPV</sequence>
<dbReference type="InterPro" id="IPR029058">
    <property type="entry name" value="AB_hydrolase_fold"/>
</dbReference>
<feature type="domain" description="KANL3/Tex30 alpha/beta hydrolase-like" evidence="1">
    <location>
        <begin position="26"/>
        <end position="215"/>
    </location>
</feature>
<evidence type="ECO:0000259" key="1">
    <source>
        <dbReference type="Pfam" id="PF20408"/>
    </source>
</evidence>
<proteinExistence type="predicted"/>
<dbReference type="Pfam" id="PF20408">
    <property type="entry name" value="Abhydrolase_11"/>
    <property type="match status" value="1"/>
</dbReference>